<protein>
    <recommendedName>
        <fullName evidence="3">Cyclic nucleotide-binding domain-containing protein</fullName>
    </recommendedName>
</protein>
<proteinExistence type="predicted"/>
<dbReference type="STRING" id="1792845.BC343_25375"/>
<keyword evidence="2" id="KW-1185">Reference proteome</keyword>
<comment type="caution">
    <text evidence="1">The sequence shown here is derived from an EMBL/GenBank/DDBJ whole genome shotgun (WGS) entry which is preliminary data.</text>
</comment>
<gene>
    <name evidence="1" type="ORF">BC343_25375</name>
</gene>
<name>A0A1S9PHB8_9SPHI</name>
<dbReference type="InterPro" id="IPR014710">
    <property type="entry name" value="RmlC-like_jellyroll"/>
</dbReference>
<dbReference type="SUPFAM" id="SSF51206">
    <property type="entry name" value="cAMP-binding domain-like"/>
    <property type="match status" value="1"/>
</dbReference>
<dbReference type="Proteomes" id="UP000189739">
    <property type="component" value="Unassembled WGS sequence"/>
</dbReference>
<evidence type="ECO:0008006" key="3">
    <source>
        <dbReference type="Google" id="ProtNLM"/>
    </source>
</evidence>
<evidence type="ECO:0000313" key="2">
    <source>
        <dbReference type="Proteomes" id="UP000189739"/>
    </source>
</evidence>
<dbReference type="Gene3D" id="2.60.120.10">
    <property type="entry name" value="Jelly Rolls"/>
    <property type="match status" value="1"/>
</dbReference>
<evidence type="ECO:0000313" key="1">
    <source>
        <dbReference type="EMBL" id="OOQ60357.1"/>
    </source>
</evidence>
<dbReference type="EMBL" id="MBTF01000007">
    <property type="protein sequence ID" value="OOQ60357.1"/>
    <property type="molecule type" value="Genomic_DNA"/>
</dbReference>
<accession>A0A1S9PHB8</accession>
<dbReference type="AlphaFoldDB" id="A0A1S9PHB8"/>
<sequence length="191" mass="22148">MKSYSHYTDNDFHVKAFNELQLHFGNTIVKNEFKRASSILPNLDHNCVCFLEKGLARSYYINSKGKQITLRFIEAGNFFNLIFPFSDLSGPSYNVQFLERSIVFSVSSLRTKITYINNFQLNELARRLMEKEWIGSDHRCNILRITTAKQRYRAFSEMSPEICRKVAGIHIASYLNMAPETLSRVRSSLIS</sequence>
<dbReference type="InterPro" id="IPR018490">
    <property type="entry name" value="cNMP-bd_dom_sf"/>
</dbReference>
<organism evidence="1 2">
    <name type="scientific">Mucilaginibacter pedocola</name>
    <dbReference type="NCBI Taxonomy" id="1792845"/>
    <lineage>
        <taxon>Bacteria</taxon>
        <taxon>Pseudomonadati</taxon>
        <taxon>Bacteroidota</taxon>
        <taxon>Sphingobacteriia</taxon>
        <taxon>Sphingobacteriales</taxon>
        <taxon>Sphingobacteriaceae</taxon>
        <taxon>Mucilaginibacter</taxon>
    </lineage>
</organism>
<reference evidence="1 2" key="1">
    <citation type="submission" date="2016-07" db="EMBL/GenBank/DDBJ databases">
        <title>Genomic analysis of zinc-resistant bacterium Mucilaginibacter pedocola TBZ30.</title>
        <authorList>
            <person name="Huang J."/>
            <person name="Tang J."/>
        </authorList>
    </citation>
    <scope>NUCLEOTIDE SEQUENCE [LARGE SCALE GENOMIC DNA]</scope>
    <source>
        <strain evidence="1 2">TBZ30</strain>
    </source>
</reference>